<dbReference type="InterPro" id="IPR002110">
    <property type="entry name" value="Ankyrin_rpt"/>
</dbReference>
<dbReference type="OrthoDB" id="1893551at2759"/>
<dbReference type="Pfam" id="PF12796">
    <property type="entry name" value="Ank_2"/>
    <property type="match status" value="1"/>
</dbReference>
<feature type="compositionally biased region" description="Low complexity" evidence="4">
    <location>
        <begin position="1425"/>
        <end position="1439"/>
    </location>
</feature>
<evidence type="ECO:0000256" key="2">
    <source>
        <dbReference type="PROSITE-ProRule" id="PRU00023"/>
    </source>
</evidence>
<dbReference type="Gene3D" id="2.130.10.30">
    <property type="entry name" value="Regulator of chromosome condensation 1/beta-lactamase-inhibitor protein II"/>
    <property type="match status" value="1"/>
</dbReference>
<keyword evidence="7" id="KW-1185">Reference proteome</keyword>
<feature type="repeat" description="ANK" evidence="2">
    <location>
        <begin position="125"/>
        <end position="151"/>
    </location>
</feature>
<protein>
    <submittedName>
        <fullName evidence="6">Btb domain and ankyrin repeat containing protein</fullName>
    </submittedName>
</protein>
<dbReference type="SUPFAM" id="SSF48403">
    <property type="entry name" value="Ankyrin repeat"/>
    <property type="match status" value="1"/>
</dbReference>
<evidence type="ECO:0000313" key="6">
    <source>
        <dbReference type="EMBL" id="RAR04272.1"/>
    </source>
</evidence>
<dbReference type="InterPro" id="IPR000408">
    <property type="entry name" value="Reg_chr_condens"/>
</dbReference>
<reference evidence="7" key="1">
    <citation type="submission" date="2018-05" db="EMBL/GenBank/DDBJ databases">
        <title>Draft genome sequence of Stemphylium lycopersici strain CIDEFI 213.</title>
        <authorList>
            <person name="Medina R."/>
            <person name="Franco M.E.E."/>
            <person name="Lucentini C.G."/>
            <person name="Saparrat M.C.N."/>
            <person name="Balatti P.A."/>
        </authorList>
    </citation>
    <scope>NUCLEOTIDE SEQUENCE [LARGE SCALE GENOMIC DNA]</scope>
    <source>
        <strain evidence="7">CIDEFI 213</strain>
    </source>
</reference>
<dbReference type="Gene3D" id="3.30.710.10">
    <property type="entry name" value="Potassium Channel Kv1.1, Chain A"/>
    <property type="match status" value="1"/>
</dbReference>
<feature type="compositionally biased region" description="Polar residues" evidence="4">
    <location>
        <begin position="1301"/>
        <end position="1312"/>
    </location>
</feature>
<feature type="compositionally biased region" description="Gly residues" evidence="4">
    <location>
        <begin position="1616"/>
        <end position="1626"/>
    </location>
</feature>
<keyword evidence="1" id="KW-0677">Repeat</keyword>
<dbReference type="PROSITE" id="PS50097">
    <property type="entry name" value="BTB"/>
    <property type="match status" value="1"/>
</dbReference>
<dbReference type="InterPro" id="IPR036770">
    <property type="entry name" value="Ankyrin_rpt-contain_sf"/>
</dbReference>
<feature type="compositionally biased region" description="Basic and acidic residues" evidence="4">
    <location>
        <begin position="1552"/>
        <end position="1573"/>
    </location>
</feature>
<feature type="region of interest" description="Disordered" evidence="4">
    <location>
        <begin position="198"/>
        <end position="219"/>
    </location>
</feature>
<feature type="compositionally biased region" description="Polar residues" evidence="4">
    <location>
        <begin position="1464"/>
        <end position="1473"/>
    </location>
</feature>
<dbReference type="STRING" id="183478.A0A364MUQ1"/>
<gene>
    <name evidence="6" type="ORF">DDE83_007916</name>
</gene>
<feature type="region of interest" description="Disordered" evidence="4">
    <location>
        <begin position="1263"/>
        <end position="1639"/>
    </location>
</feature>
<evidence type="ECO:0000256" key="4">
    <source>
        <dbReference type="SAM" id="MobiDB-lite"/>
    </source>
</evidence>
<feature type="repeat" description="RCC1" evidence="3">
    <location>
        <begin position="390"/>
        <end position="450"/>
    </location>
</feature>
<feature type="compositionally biased region" description="Basic residues" evidence="4">
    <location>
        <begin position="1541"/>
        <end position="1550"/>
    </location>
</feature>
<dbReference type="EMBL" id="QGDH01000159">
    <property type="protein sequence ID" value="RAR04272.1"/>
    <property type="molecule type" value="Genomic_DNA"/>
</dbReference>
<feature type="region of interest" description="Disordered" evidence="4">
    <location>
        <begin position="1238"/>
        <end position="1257"/>
    </location>
</feature>
<feature type="domain" description="BTB" evidence="5">
    <location>
        <begin position="915"/>
        <end position="986"/>
    </location>
</feature>
<evidence type="ECO:0000313" key="7">
    <source>
        <dbReference type="Proteomes" id="UP000249619"/>
    </source>
</evidence>
<name>A0A364MUQ1_STELY</name>
<evidence type="ECO:0000256" key="3">
    <source>
        <dbReference type="PROSITE-ProRule" id="PRU00235"/>
    </source>
</evidence>
<dbReference type="SMART" id="SM00248">
    <property type="entry name" value="ANK"/>
    <property type="match status" value="2"/>
</dbReference>
<accession>A0A364MUQ1</accession>
<dbReference type="InterPro" id="IPR011333">
    <property type="entry name" value="SKP1/BTB/POZ_sf"/>
</dbReference>
<dbReference type="PANTHER" id="PTHR22872:SF2">
    <property type="entry name" value="INHIBITOR OF BRUTON TYROSINE KINASE"/>
    <property type="match status" value="1"/>
</dbReference>
<dbReference type="SUPFAM" id="SSF50985">
    <property type="entry name" value="RCC1/BLIP-II"/>
    <property type="match status" value="1"/>
</dbReference>
<dbReference type="PRINTS" id="PR00633">
    <property type="entry name" value="RCCNDNSATION"/>
</dbReference>
<feature type="repeat" description="RCC1" evidence="3">
    <location>
        <begin position="336"/>
        <end position="389"/>
    </location>
</feature>
<dbReference type="Pfam" id="PF13540">
    <property type="entry name" value="RCC1_2"/>
    <property type="match status" value="1"/>
</dbReference>
<feature type="region of interest" description="Disordered" evidence="4">
    <location>
        <begin position="1167"/>
        <end position="1230"/>
    </location>
</feature>
<feature type="compositionally biased region" description="Basic and acidic residues" evidence="4">
    <location>
        <begin position="1483"/>
        <end position="1498"/>
    </location>
</feature>
<proteinExistence type="predicted"/>
<comment type="caution">
    <text evidence="6">The sequence shown here is derived from an EMBL/GenBank/DDBJ whole genome shotgun (WGS) entry which is preliminary data.</text>
</comment>
<keyword evidence="2" id="KW-0040">ANK repeat</keyword>
<feature type="compositionally biased region" description="Polar residues" evidence="4">
    <location>
        <begin position="1398"/>
        <end position="1411"/>
    </location>
</feature>
<dbReference type="InterPro" id="IPR000210">
    <property type="entry name" value="BTB/POZ_dom"/>
</dbReference>
<dbReference type="Proteomes" id="UP000249619">
    <property type="component" value="Unassembled WGS sequence"/>
</dbReference>
<dbReference type="InterPro" id="IPR009091">
    <property type="entry name" value="RCC1/BLIP-II"/>
</dbReference>
<evidence type="ECO:0000259" key="5">
    <source>
        <dbReference type="PROSITE" id="PS50097"/>
    </source>
</evidence>
<dbReference type="PANTHER" id="PTHR22872">
    <property type="entry name" value="BTK-BINDING PROTEIN-RELATED"/>
    <property type="match status" value="1"/>
</dbReference>
<evidence type="ECO:0000256" key="1">
    <source>
        <dbReference type="ARBA" id="ARBA00022737"/>
    </source>
</evidence>
<feature type="compositionally biased region" description="Basic and acidic residues" evidence="4">
    <location>
        <begin position="1513"/>
        <end position="1533"/>
    </location>
</feature>
<feature type="compositionally biased region" description="Low complexity" evidence="4">
    <location>
        <begin position="1499"/>
        <end position="1512"/>
    </location>
</feature>
<dbReference type="Gene3D" id="1.25.40.20">
    <property type="entry name" value="Ankyrin repeat-containing domain"/>
    <property type="match status" value="1"/>
</dbReference>
<organism evidence="6 7">
    <name type="scientific">Stemphylium lycopersici</name>
    <name type="common">Tomato gray leaf spot disease fungus</name>
    <name type="synonym">Thyrospora lycopersici</name>
    <dbReference type="NCBI Taxonomy" id="183478"/>
    <lineage>
        <taxon>Eukaryota</taxon>
        <taxon>Fungi</taxon>
        <taxon>Dikarya</taxon>
        <taxon>Ascomycota</taxon>
        <taxon>Pezizomycotina</taxon>
        <taxon>Dothideomycetes</taxon>
        <taxon>Pleosporomycetidae</taxon>
        <taxon>Pleosporales</taxon>
        <taxon>Pleosporineae</taxon>
        <taxon>Pleosporaceae</taxon>
        <taxon>Stemphylium</taxon>
    </lineage>
</organism>
<sequence>MSGYLWKYYLEDDVDSFRHVLTSPPHTSRAPTQKSFTGWQGGASAAAVNGSPGSYNASPIASAKARKMGMGAAANLSRFDINSRDAAGMTILHHAASSTTESAVEFAQALLEHPWTDVYIQDAENGWTALHRAFYFGNIAIARLILNRDAQDILGQGSSAFNQHARGLVKIKDKEGYGPLDLFSMTIKDRTLRPDVSPILDTDSDDDMAHGDSGDVDDEMRKRSIIPPVLLDGDEVFTFGSNKNVTLGFGDEDDRQFPERITLRRPDHLLQRFYREHRDRQNQHYATMGLPVQDSGLLHPRSTVDLPTHIRNTPIVIQDVRMSKLHTAVLTTDPVSNLYMCGHGPGGRLGTGNETTRYQFTCIESGGLGQKQVAAVALGQNHTLAITEEGEVFSWGNNAYGQLGYTLPKPTMKDDDPISTIPRQIFGPLKRDIVIGIAASRIHSVVHTATSLYTFGKNEGQLGIVDSDARSLEMQVIPRKIAAALFSSPIRSVSAIDGATICLLESREVWVFANYGYAKVSFPLDGFTSNFLKESWLTTKYDTAPNKISKITSGGDTICALSTSGEVFTVAVSRRSEGSQDAGTSTTNPKQIRGALSSPFRIWSSKKSHMAARDVDVDQDGSIILTTEVGSVWRRTKRATIKNANVTAAVETKPKDYKFQRVSGLTRVIAVRASAFGAYAAIRKDCDVTRTQIGVDEAGLWEDFAPLLAFDELSNYEEASDDEEPTPRFWTGAADAQGLRKRVLKSKDLEAEVVDILQRSSTSADRSYNMEVGSTLSDVRIPVHEFILAGRSRVLRDALLDFRVKGSEYTMPDLLTIKLDGKRVLVLFQSLDFLTLFNLVLYAYTDTVIDFWNVTRHYPTMAHRYRAVRTELMKVALRLEMRQLEPAVRQMVSPRKSLHMDMELAIKDQSFFESGDVIVDLADGEMLLHSDVICHRCPFFEGLFRGRAGGQWLAGRQTEDSPLIHIDLTHVETRLFKLVVRHLYTDAGEEIFADVTSEDFNDLLALDELLDHVMDIMSVANELMLDRLSQICQRLIGRYVNARNVCSLLTAVAPSSVAEFKDAALEYVCLSLEAVMQNGSLDELDEDLLLELNQVVHDNQLAYLPFARSGRAETLLFDRYPELAERIERGKRAKVDAIVLSNKYAEGDNMSTSFRAQSLEEVAASPIRQRNRRRVSKEVKSPALAPTLKGKSSAQDLMFEMSDGEDEDEDMPKRIKPPRFTGRGGDAKAMETPVGSLEAPWGSIERPSRPFPDSFRDRDIPLQSVSPLPPPAIKEARPSDQPWGSAPLAGPKFDLKDIMAQDSSTTPSNLSLGLSRGENERIAKAAHAKLSQKERKRLQQAQQFGTPTDKPQPVPPTVSPWQATAHRKPSNSPAMAPVTQPSPKPSPQPSRTSSTPQLTMRQTVANKSATSKQKDKRTASQNQDALSASSPSKARPAASERGMSVSTDPIPTPRSVRHIPLPQHSPTSPSQHLSMMEILSLQEAEKTSIRDAAAKRSLQEIQQEQEFQQWWDQESRRIKEEEEQTKRLVDRYAKAAGQGRGKGRSGKGSKPKGQDKKDGGEEGQRSKGKKDAKPGPAALINENVPAKAPSKQDGGGSRPAGRDNAARGGRGKIGRGGRGGTRGGRPQGPPRDAVSAPAP</sequence>
<dbReference type="PROSITE" id="PS50012">
    <property type="entry name" value="RCC1_3"/>
    <property type="match status" value="2"/>
</dbReference>
<dbReference type="InterPro" id="IPR051625">
    <property type="entry name" value="Signaling_Regulatory_Domain"/>
</dbReference>
<dbReference type="PROSITE" id="PS50088">
    <property type="entry name" value="ANK_REPEAT"/>
    <property type="match status" value="1"/>
</dbReference>
<dbReference type="PROSITE" id="PS50297">
    <property type="entry name" value="ANK_REP_REGION"/>
    <property type="match status" value="1"/>
</dbReference>
<dbReference type="SUPFAM" id="SSF54695">
    <property type="entry name" value="POZ domain"/>
    <property type="match status" value="1"/>
</dbReference>